<dbReference type="SUPFAM" id="SSF53807">
    <property type="entry name" value="Helical backbone' metal receptor"/>
    <property type="match status" value="1"/>
</dbReference>
<reference evidence="3 4" key="1">
    <citation type="submission" date="2015-09" db="EMBL/GenBank/DDBJ databases">
        <authorList>
            <consortium name="Pathogen Informatics"/>
        </authorList>
    </citation>
    <scope>NUCLEOTIDE SEQUENCE [LARGE SCALE GENOMIC DNA]</scope>
    <source>
        <strain evidence="3 4">2789STDY5608860</strain>
    </source>
</reference>
<comment type="similarity">
    <text evidence="1">Belongs to the bacterial solute-binding protein 8 family.</text>
</comment>
<dbReference type="Gene3D" id="3.40.50.1980">
    <property type="entry name" value="Nitrogenase molybdenum iron protein domain"/>
    <property type="match status" value="2"/>
</dbReference>
<dbReference type="EMBL" id="CYYW01000001">
    <property type="protein sequence ID" value="CUN39590.1"/>
    <property type="molecule type" value="Genomic_DNA"/>
</dbReference>
<feature type="transmembrane region" description="Helical" evidence="2">
    <location>
        <begin position="7"/>
        <end position="23"/>
    </location>
</feature>
<protein>
    <submittedName>
        <fullName evidence="3">Periplasmic binding protein</fullName>
    </submittedName>
</protein>
<dbReference type="AlphaFoldDB" id="A0A173WKM5"/>
<sequence>MHGRKKIIIYILISIIGLFWLSGCDSPSSDSGNTESKTEAEAQNGLIYKSSMKLLYAKNFSVDYYEGGYKILTTKDGTQILTVPKGRKTPKGIDKDIIVLKEPVSDLYLVASGVMDMFDKLDAVDTIKFSGLDSDGWYIDSARKALESGRMLYAGKYSKPDYELLVSENCSLAIENTMITHSPQVTEKLKSFDIPSIIEYSSYEEEPLGRVEWVKFFGALTDRDEKADELFNEQVDIVNRIAKTDGTDTDDATKSDTVAFFYITSNGQVQVRKSTDYVPKMISLAGGEYIFDASNDDDTGRSTMNMQLEDFYNGAIDADYLIYNSAIDGGVKNLNELLDKCPVLADFRAVKDGNVFCTTNDMYQQSMSIGYMIDDMHSMITGASDSGMKYLFKLNRKINSTKR</sequence>
<dbReference type="RefSeq" id="WP_055222701.1">
    <property type="nucleotide sequence ID" value="NZ_CYYW01000001.1"/>
</dbReference>
<organism evidence="3 4">
    <name type="scientific">Agathobacter rectalis</name>
    <dbReference type="NCBI Taxonomy" id="39491"/>
    <lineage>
        <taxon>Bacteria</taxon>
        <taxon>Bacillati</taxon>
        <taxon>Bacillota</taxon>
        <taxon>Clostridia</taxon>
        <taxon>Lachnospirales</taxon>
        <taxon>Lachnospiraceae</taxon>
        <taxon>Agathobacter</taxon>
    </lineage>
</organism>
<evidence type="ECO:0000256" key="1">
    <source>
        <dbReference type="ARBA" id="ARBA00008814"/>
    </source>
</evidence>
<keyword evidence="2" id="KW-0472">Membrane</keyword>
<evidence type="ECO:0000256" key="2">
    <source>
        <dbReference type="SAM" id="Phobius"/>
    </source>
</evidence>
<keyword evidence="2" id="KW-0812">Transmembrane</keyword>
<dbReference type="Proteomes" id="UP000095384">
    <property type="component" value="Unassembled WGS sequence"/>
</dbReference>
<dbReference type="PANTHER" id="PTHR30535">
    <property type="entry name" value="VITAMIN B12-BINDING PROTEIN"/>
    <property type="match status" value="1"/>
</dbReference>
<dbReference type="PANTHER" id="PTHR30535:SF34">
    <property type="entry name" value="MOLYBDATE-BINDING PROTEIN MOLA"/>
    <property type="match status" value="1"/>
</dbReference>
<gene>
    <name evidence="3" type="ORF">ERS852417_00205</name>
</gene>
<proteinExistence type="inferred from homology"/>
<dbReference type="InterPro" id="IPR050902">
    <property type="entry name" value="ABC_Transporter_SBP"/>
</dbReference>
<keyword evidence="2" id="KW-1133">Transmembrane helix</keyword>
<dbReference type="PROSITE" id="PS51257">
    <property type="entry name" value="PROKAR_LIPOPROTEIN"/>
    <property type="match status" value="1"/>
</dbReference>
<accession>A0A173WKM5</accession>
<name>A0A173WKM5_9FIRM</name>
<evidence type="ECO:0000313" key="4">
    <source>
        <dbReference type="Proteomes" id="UP000095384"/>
    </source>
</evidence>
<evidence type="ECO:0000313" key="3">
    <source>
        <dbReference type="EMBL" id="CUN39590.1"/>
    </source>
</evidence>